<dbReference type="Gene3D" id="3.40.350.10">
    <property type="entry name" value="Creatinase/prolidase N-terminal domain"/>
    <property type="match status" value="2"/>
</dbReference>
<sequence>MIRHPTDSPTSTLNDVADDNLTFASDSERYDEIPTTLPEVHTDSNGRPKLTRSNTMTGTKKSMASSKWGYGWGVGKKQKEKEAEADKEQESMGSQTNLPLYQPPTSPPTRSNTQSTQASKSSMRTHHSQKSQQSVRIQESPRSHSPGPRDSLKRNDSQRSHVSQKSYSSQASRSTERSAASTQRSATLGQPSLASGSLRRPQLYPSDSTSTLVGSALERKMAEVDSIRDYGDTGEKLADLRRNMSTHHLDYYIVPGEDAHGSDCVAESDQRRQFISGFYGSAGQAIITMTSAYLFTDSRYWLQAREQLDKNWTLVKAGGVGEPKDWIEWLMDRVKDARIGLDARMISHEKAMLINDKILQANSKLVYPPQNLVDLVWKDKPQKSRAPIFLHPIEFAGVSATTKLHKLREWIKSQPPSVPSYSKGPATPDQVQVGTLITSLSCIAYLLNLRGSDIPHNPLFHAYLYVGLEGATLFIDGAKVVGSTGDYLKTLGVERREYLDLWTFLRRREWGTGKVLISPQTSYAISLMLTHYRYTVAPSWIEHTMAVKNETELDGLRRAYQRDGAAFVRFLAWLENKLNDGYDITEYEAASRLTEFRRSGKHFMGLAYKSISATGSNAALPHYTPRKSTARMIERDTPYLK</sequence>
<dbReference type="SUPFAM" id="SSF55920">
    <property type="entry name" value="Creatinase/aminopeptidase"/>
    <property type="match status" value="1"/>
</dbReference>
<dbReference type="PANTHER" id="PTHR43763:SF17">
    <property type="entry name" value="AMINOPEPTIDASE P, CYTOPLASMIC-RELATED"/>
    <property type="match status" value="1"/>
</dbReference>
<dbReference type="Pfam" id="PF01321">
    <property type="entry name" value="Creatinase_N"/>
    <property type="match status" value="1"/>
</dbReference>
<keyword evidence="3" id="KW-0378">Hydrolase</keyword>
<feature type="domain" description="Creatinase N-terminal" evidence="6">
    <location>
        <begin position="237"/>
        <end position="358"/>
    </location>
</feature>
<dbReference type="PANTHER" id="PTHR43763">
    <property type="entry name" value="XAA-PRO AMINOPEPTIDASE 1"/>
    <property type="match status" value="1"/>
</dbReference>
<dbReference type="InterPro" id="IPR000994">
    <property type="entry name" value="Pept_M24"/>
</dbReference>
<feature type="region of interest" description="Disordered" evidence="4">
    <location>
        <begin position="1"/>
        <end position="211"/>
    </location>
</feature>
<proteinExistence type="inferred from homology"/>
<dbReference type="Pfam" id="PF00557">
    <property type="entry name" value="Peptidase_M24"/>
    <property type="match status" value="1"/>
</dbReference>
<keyword evidence="8" id="KW-1185">Reference proteome</keyword>
<protein>
    <submittedName>
        <fullName evidence="7">Uncharacterized protein</fullName>
    </submittedName>
</protein>
<feature type="compositionally biased region" description="Low complexity" evidence="4">
    <location>
        <begin position="160"/>
        <end position="187"/>
    </location>
</feature>
<feature type="domain" description="Peptidase M24" evidence="5">
    <location>
        <begin position="555"/>
        <end position="636"/>
    </location>
</feature>
<dbReference type="OrthoDB" id="9995434at2759"/>
<evidence type="ECO:0000259" key="5">
    <source>
        <dbReference type="Pfam" id="PF00557"/>
    </source>
</evidence>
<dbReference type="SUPFAM" id="SSF53092">
    <property type="entry name" value="Creatinase/prolidase N-terminal domain"/>
    <property type="match status" value="1"/>
</dbReference>
<name>A0A9P7FVW9_9AGAR</name>
<dbReference type="InterPro" id="IPR036005">
    <property type="entry name" value="Creatinase/aminopeptidase-like"/>
</dbReference>
<reference evidence="7" key="2">
    <citation type="submission" date="2021-10" db="EMBL/GenBank/DDBJ databases">
        <title>Phylogenomics reveals ancestral predisposition of the termite-cultivated fungus Termitomyces towards a domesticated lifestyle.</title>
        <authorList>
            <person name="Auxier B."/>
            <person name="Grum-Grzhimaylo A."/>
            <person name="Cardenas M.E."/>
            <person name="Lodge J.D."/>
            <person name="Laessoe T."/>
            <person name="Pedersen O."/>
            <person name="Smith M.E."/>
            <person name="Kuyper T.W."/>
            <person name="Franco-Molano E.A."/>
            <person name="Baroni T.J."/>
            <person name="Aanen D.K."/>
        </authorList>
    </citation>
    <scope>NUCLEOTIDE SEQUENCE</scope>
    <source>
        <strain evidence="7">D49</strain>
    </source>
</reference>
<evidence type="ECO:0000256" key="1">
    <source>
        <dbReference type="ARBA" id="ARBA00008766"/>
    </source>
</evidence>
<accession>A0A9P7FVW9</accession>
<dbReference type="InterPro" id="IPR000587">
    <property type="entry name" value="Creatinase_N"/>
</dbReference>
<feature type="compositionally biased region" description="Basic and acidic residues" evidence="4">
    <location>
        <begin position="77"/>
        <end position="90"/>
    </location>
</feature>
<evidence type="ECO:0000256" key="4">
    <source>
        <dbReference type="SAM" id="MobiDB-lite"/>
    </source>
</evidence>
<feature type="compositionally biased region" description="Polar residues" evidence="4">
    <location>
        <begin position="108"/>
        <end position="122"/>
    </location>
</feature>
<keyword evidence="2" id="KW-0479">Metal-binding</keyword>
<comment type="caution">
    <text evidence="7">The sequence shown here is derived from an EMBL/GenBank/DDBJ whole genome shotgun (WGS) entry which is preliminary data.</text>
</comment>
<reference evidence="7" key="1">
    <citation type="submission" date="2021-02" db="EMBL/GenBank/DDBJ databases">
        <authorList>
            <person name="Nieuwenhuis M."/>
            <person name="Van De Peppel L.J.J."/>
        </authorList>
    </citation>
    <scope>NUCLEOTIDE SEQUENCE</scope>
    <source>
        <strain evidence="7">D49</strain>
    </source>
</reference>
<dbReference type="GO" id="GO:0046872">
    <property type="term" value="F:metal ion binding"/>
    <property type="evidence" value="ECO:0007669"/>
    <property type="project" value="UniProtKB-KW"/>
</dbReference>
<dbReference type="InterPro" id="IPR029149">
    <property type="entry name" value="Creatin/AminoP/Spt16_N"/>
</dbReference>
<feature type="compositionally biased region" description="Polar residues" evidence="4">
    <location>
        <begin position="51"/>
        <end position="65"/>
    </location>
</feature>
<organism evidence="7 8">
    <name type="scientific">Sphagnurus paluster</name>
    <dbReference type="NCBI Taxonomy" id="117069"/>
    <lineage>
        <taxon>Eukaryota</taxon>
        <taxon>Fungi</taxon>
        <taxon>Dikarya</taxon>
        <taxon>Basidiomycota</taxon>
        <taxon>Agaricomycotina</taxon>
        <taxon>Agaricomycetes</taxon>
        <taxon>Agaricomycetidae</taxon>
        <taxon>Agaricales</taxon>
        <taxon>Tricholomatineae</taxon>
        <taxon>Lyophyllaceae</taxon>
        <taxon>Sphagnurus</taxon>
    </lineage>
</organism>
<dbReference type="Gene3D" id="3.90.230.10">
    <property type="entry name" value="Creatinase/methionine aminopeptidase superfamily"/>
    <property type="match status" value="1"/>
</dbReference>
<dbReference type="AlphaFoldDB" id="A0A9P7FVW9"/>
<feature type="compositionally biased region" description="Basic and acidic residues" evidence="4">
    <location>
        <begin position="150"/>
        <end position="159"/>
    </location>
</feature>
<comment type="similarity">
    <text evidence="1">Belongs to the peptidase M24B family.</text>
</comment>
<dbReference type="GO" id="GO:0016787">
    <property type="term" value="F:hydrolase activity"/>
    <property type="evidence" value="ECO:0007669"/>
    <property type="project" value="UniProtKB-KW"/>
</dbReference>
<evidence type="ECO:0000313" key="8">
    <source>
        <dbReference type="Proteomes" id="UP000717328"/>
    </source>
</evidence>
<dbReference type="InterPro" id="IPR050422">
    <property type="entry name" value="X-Pro_aminopeptidase_P"/>
</dbReference>
<evidence type="ECO:0000256" key="3">
    <source>
        <dbReference type="ARBA" id="ARBA00022801"/>
    </source>
</evidence>
<dbReference type="EMBL" id="JABCKI010005774">
    <property type="protein sequence ID" value="KAG5638225.1"/>
    <property type="molecule type" value="Genomic_DNA"/>
</dbReference>
<evidence type="ECO:0000313" key="7">
    <source>
        <dbReference type="EMBL" id="KAG5638225.1"/>
    </source>
</evidence>
<dbReference type="FunFam" id="3.40.350.10:FF:000003">
    <property type="entry name" value="Xaa-pro aminopeptidase P"/>
    <property type="match status" value="1"/>
</dbReference>
<dbReference type="Proteomes" id="UP000717328">
    <property type="component" value="Unassembled WGS sequence"/>
</dbReference>
<gene>
    <name evidence="7" type="ORF">H0H81_001226</name>
</gene>
<dbReference type="Pfam" id="PF16189">
    <property type="entry name" value="Creatinase_N_2"/>
    <property type="match status" value="1"/>
</dbReference>
<evidence type="ECO:0000256" key="2">
    <source>
        <dbReference type="ARBA" id="ARBA00022723"/>
    </source>
</evidence>
<evidence type="ECO:0000259" key="6">
    <source>
        <dbReference type="Pfam" id="PF01321"/>
    </source>
</evidence>